<evidence type="ECO:0000313" key="12">
    <source>
        <dbReference type="Proteomes" id="UP000831156"/>
    </source>
</evidence>
<evidence type="ECO:0000256" key="4">
    <source>
        <dbReference type="ARBA" id="ARBA00022728"/>
    </source>
</evidence>
<evidence type="ECO:0000256" key="1">
    <source>
        <dbReference type="ARBA" id="ARBA00004123"/>
    </source>
</evidence>
<feature type="compositionally biased region" description="Basic and acidic residues" evidence="8">
    <location>
        <begin position="219"/>
        <end position="230"/>
    </location>
</feature>
<evidence type="ECO:0000313" key="11">
    <source>
        <dbReference type="EMBL" id="SOV10808.1"/>
    </source>
</evidence>
<dbReference type="Pfam" id="PF22646">
    <property type="entry name" value="PPP2R1A-like_HEAT"/>
    <property type="match status" value="1"/>
</dbReference>
<evidence type="ECO:0000256" key="5">
    <source>
        <dbReference type="ARBA" id="ARBA00022737"/>
    </source>
</evidence>
<feature type="compositionally biased region" description="Basic and acidic residues" evidence="8">
    <location>
        <begin position="173"/>
        <end position="188"/>
    </location>
</feature>
<evidence type="ECO:0000256" key="8">
    <source>
        <dbReference type="SAM" id="MobiDB-lite"/>
    </source>
</evidence>
<keyword evidence="3" id="KW-0507">mRNA processing</keyword>
<reference evidence="11" key="1">
    <citation type="submission" date="2016-09" db="EMBL/GenBank/DDBJ databases">
        <authorList>
            <consortium name="Pathogen Informatics"/>
            <person name="Sun Q."/>
            <person name="Inoue M."/>
        </authorList>
    </citation>
    <scope>NUCLEOTIDE SEQUENCE</scope>
</reference>
<proteinExistence type="inferred from homology"/>
<feature type="domain" description="Splicing factor 3B subunit 1" evidence="9">
    <location>
        <begin position="275"/>
        <end position="427"/>
    </location>
</feature>
<dbReference type="InterPro" id="IPR016024">
    <property type="entry name" value="ARM-type_fold"/>
</dbReference>
<evidence type="ECO:0000256" key="2">
    <source>
        <dbReference type="ARBA" id="ARBA00005754"/>
    </source>
</evidence>
<keyword evidence="12" id="KW-1185">Reference proteome</keyword>
<dbReference type="Proteomes" id="UP000831156">
    <property type="component" value="Chromosome 3"/>
</dbReference>
<evidence type="ECO:0000259" key="9">
    <source>
        <dbReference type="Pfam" id="PF08920"/>
    </source>
</evidence>
<gene>
    <name evidence="11" type="ORF">PGABG01_0308200</name>
</gene>
<dbReference type="InterPro" id="IPR015016">
    <property type="entry name" value="SF3b_su1"/>
</dbReference>
<feature type="region of interest" description="Disordered" evidence="8">
    <location>
        <begin position="125"/>
        <end position="233"/>
    </location>
</feature>
<feature type="compositionally biased region" description="Basic and acidic residues" evidence="8">
    <location>
        <begin position="1"/>
        <end position="14"/>
    </location>
</feature>
<comment type="subcellular location">
    <subcellularLocation>
        <location evidence="1">Nucleus</location>
    </subcellularLocation>
</comment>
<feature type="compositionally biased region" description="Low complexity" evidence="8">
    <location>
        <begin position="198"/>
        <end position="218"/>
    </location>
</feature>
<keyword evidence="5" id="KW-0677">Repeat</keyword>
<dbReference type="InterPro" id="IPR054573">
    <property type="entry name" value="PP2A/SF3B1-like_HEAT"/>
</dbReference>
<organism evidence="11 12">
    <name type="scientific">Plasmodium gaboni</name>
    <dbReference type="NCBI Taxonomy" id="647221"/>
    <lineage>
        <taxon>Eukaryota</taxon>
        <taxon>Sar</taxon>
        <taxon>Alveolata</taxon>
        <taxon>Apicomplexa</taxon>
        <taxon>Aconoidasida</taxon>
        <taxon>Haemosporida</taxon>
        <taxon>Plasmodiidae</taxon>
        <taxon>Plasmodium</taxon>
        <taxon>Plasmodium (Laverania)</taxon>
    </lineage>
</organism>
<dbReference type="Gene3D" id="1.25.10.10">
    <property type="entry name" value="Leucine-rich Repeat Variant"/>
    <property type="match status" value="3"/>
</dbReference>
<evidence type="ECO:0000256" key="7">
    <source>
        <dbReference type="ARBA" id="ARBA00023242"/>
    </source>
</evidence>
<evidence type="ECO:0000256" key="6">
    <source>
        <dbReference type="ARBA" id="ARBA00023187"/>
    </source>
</evidence>
<dbReference type="Pfam" id="PF08920">
    <property type="entry name" value="SF3b1"/>
    <property type="match status" value="1"/>
</dbReference>
<feature type="domain" description="Phosphatase PP2A regulatory subunit A/Splicing factor 3B subunit 1-like HEAT repeat" evidence="10">
    <location>
        <begin position="1152"/>
        <end position="1228"/>
    </location>
</feature>
<evidence type="ECO:0000259" key="10">
    <source>
        <dbReference type="Pfam" id="PF22646"/>
    </source>
</evidence>
<evidence type="ECO:0000256" key="3">
    <source>
        <dbReference type="ARBA" id="ARBA00022664"/>
    </source>
</evidence>
<keyword evidence="7" id="KW-0539">Nucleus</keyword>
<protein>
    <submittedName>
        <fullName evidence="11">Splicing factor 3B subunit 1, putative</fullName>
    </submittedName>
</protein>
<dbReference type="PANTHER" id="PTHR12097">
    <property type="entry name" value="SPLICING FACTOR 3B, SUBUNIT 1-RELATED"/>
    <property type="match status" value="1"/>
</dbReference>
<sequence>MVSGRKNEMPRNSKSDGSNKNINYGDKDKLLNISQNEIKYVKEIDPDMSDIETDSYDDSNKKGRLSFNDEYYKKKQNDNINISKFRNEIIQNDLINNKDTINDINLGLIKDKSIKRRENEFQRKKYDYKLSPQRADPFADKSPSPGERTYTDIMLENKKKSKIKETSLNSSHLIKEGDDTSKTKDNITKKYSHRSNSNDDNNYYSNNDDDSSSNYSDTNKLKDMKNEKKNKTTNNLKSKWDVIKHEKNNINFDYISTSGLEKGTDDSSRVLNNNKKKKFSRWDKINKEQEDMKRVKLNKENNDNMNITYIANNMNTPYIANNINTPYIANNMNTPYIANNINTPYISNNINTPYISNNINTPFTPMADALLRMKIKNEIDIRNRPLTDEDLNELLPSEGYEIVEAPEEYQAIRNNKLKTMFKNTIINTPLFPNKPKGIEETPYNTNSNINNNNNNNNNNNINNINNINSEDNINLMQSTFIHTPFYELPNTSYNNLNEQINQDEAMCQLKYKQLEMNNPQLLNELKYIQLKNEDYIYFSKLFETVNEEELSQEELKERKFMILLLKIKNGTPSIRRTALRTITEKVKELGPEILFNLILPLMMQNTLEDQERHLLVKVIDRILFKLDDLVRPYVHKILVVIEPLLIDEDYYARVEGREIISNLAKAAGLATMIGIMRPDIDHPDEYVRNTTARAFAVVASALGIPSLILFLKAVCQSKKNWEARHTGIKIVQQIAILMGCAVLPHLKDLVQIIAHGLHDEQQKVRTITALAVAALAEAAAPYGIEAFDSVLRPLWKGITEYRGKVLASFLKAIGLIIPLMDSYHANYYTKEVMVILINEFNSPDDEMKKIVLKCVKQCIQTEGVDKEYINQEIVNPFFEKFWNMRNSNDKKSFILIVDTTVEISKKIGASSVISKIVDDLKDPSEQYRKMVLQTIQNIINELGVDDIDQKLEEQLIDGMLYAFQEQTSEDYFILLNSFDIICNKLNIRMKPYLPQIAGILRWRLNTPLPKVRQQSADLISRISKLIKICDEKQMLGHLSLYLYEYLGEEYPEVLANIIRALKSILVVLGVQNMTPPIKDLLPRITPILKNRHEKVQENVIDLIGIIADKAGDLVSPKEWDRICFDLIELLKSNKKLIRRATIQTFGYIARTIGPFEVLTVLLNNLKVQERQLRVCTTVAIAIVADTCLPYSVLAALMNEYKTQDMNVQNGVLKALSFMFEYIGEIAKDYVYSVVTLLEHALMDRDLVHRQIATWACKHLALGCFGLNRQDALIHLLNYVWPNIFETSPHLIQAVIDSIDGFRVALGPAIIFQYLLQGIFHPSRKVREIYWKIYNNVYIGHQDSLVPIYPPFELMNDSSFARDELRYTI</sequence>
<dbReference type="SUPFAM" id="SSF48371">
    <property type="entry name" value="ARM repeat"/>
    <property type="match status" value="1"/>
</dbReference>
<accession>A0ABY1UHA2</accession>
<keyword evidence="4" id="KW-0747">Spliceosome</keyword>
<dbReference type="InterPro" id="IPR038737">
    <property type="entry name" value="SF3b_su1-like"/>
</dbReference>
<comment type="similarity">
    <text evidence="2">Belongs to the SF3B1 family.</text>
</comment>
<dbReference type="EMBL" id="LT969426">
    <property type="protein sequence ID" value="SOV10808.1"/>
    <property type="molecule type" value="Genomic_DNA"/>
</dbReference>
<dbReference type="InterPro" id="IPR011989">
    <property type="entry name" value="ARM-like"/>
</dbReference>
<name>A0ABY1UHA2_9APIC</name>
<feature type="region of interest" description="Disordered" evidence="8">
    <location>
        <begin position="1"/>
        <end position="28"/>
    </location>
</feature>
<keyword evidence="6" id="KW-0508">mRNA splicing</keyword>